<feature type="domain" description="Barstar (barnase inhibitor)" evidence="2">
    <location>
        <begin position="3"/>
        <end position="80"/>
    </location>
</feature>
<comment type="similarity">
    <text evidence="1">Belongs to the barstar family.</text>
</comment>
<organism evidence="3 4">
    <name type="scientific">Dethiosulfatibacter aminovorans DSM 17477</name>
    <dbReference type="NCBI Taxonomy" id="1121476"/>
    <lineage>
        <taxon>Bacteria</taxon>
        <taxon>Bacillati</taxon>
        <taxon>Bacillota</taxon>
        <taxon>Tissierellia</taxon>
        <taxon>Dethiosulfatibacter</taxon>
    </lineage>
</organism>
<dbReference type="AlphaFoldDB" id="A0A1M6JWI1"/>
<dbReference type="EMBL" id="FQZL01000023">
    <property type="protein sequence ID" value="SHJ51041.1"/>
    <property type="molecule type" value="Genomic_DNA"/>
</dbReference>
<sequence>MTRIIINGSEMTSRERAHEYLKDMFGFPEYYGKNLDALCDLLNEKTVPVEIRLINSEDIVKLLGPYGNSLLDVFKDVSIENENIIVDIS</sequence>
<evidence type="ECO:0000256" key="1">
    <source>
        <dbReference type="ARBA" id="ARBA00006845"/>
    </source>
</evidence>
<dbReference type="Proteomes" id="UP000184052">
    <property type="component" value="Unassembled WGS sequence"/>
</dbReference>
<dbReference type="InterPro" id="IPR035905">
    <property type="entry name" value="Barstar-like_sf"/>
</dbReference>
<evidence type="ECO:0000313" key="3">
    <source>
        <dbReference type="EMBL" id="SHJ51041.1"/>
    </source>
</evidence>
<dbReference type="SUPFAM" id="SSF52038">
    <property type="entry name" value="Barstar-related"/>
    <property type="match status" value="1"/>
</dbReference>
<dbReference type="STRING" id="1121476.SAMN02745751_02733"/>
<protein>
    <submittedName>
        <fullName evidence="3">Ribonuclease inhibitor</fullName>
    </submittedName>
</protein>
<dbReference type="InterPro" id="IPR000468">
    <property type="entry name" value="Barstar"/>
</dbReference>
<gene>
    <name evidence="3" type="ORF">SAMN02745751_02733</name>
</gene>
<evidence type="ECO:0000313" key="4">
    <source>
        <dbReference type="Proteomes" id="UP000184052"/>
    </source>
</evidence>
<proteinExistence type="inferred from homology"/>
<keyword evidence="4" id="KW-1185">Reference proteome</keyword>
<dbReference type="OrthoDB" id="9803036at2"/>
<dbReference type="Gene3D" id="3.30.370.10">
    <property type="entry name" value="Barstar-like"/>
    <property type="match status" value="1"/>
</dbReference>
<reference evidence="3 4" key="1">
    <citation type="submission" date="2016-11" db="EMBL/GenBank/DDBJ databases">
        <authorList>
            <person name="Jaros S."/>
            <person name="Januszkiewicz K."/>
            <person name="Wedrychowicz H."/>
        </authorList>
    </citation>
    <scope>NUCLEOTIDE SEQUENCE [LARGE SCALE GENOMIC DNA]</scope>
    <source>
        <strain evidence="3 4">DSM 17477</strain>
    </source>
</reference>
<dbReference type="Pfam" id="PF01337">
    <property type="entry name" value="Barstar"/>
    <property type="match status" value="1"/>
</dbReference>
<evidence type="ECO:0000259" key="2">
    <source>
        <dbReference type="Pfam" id="PF01337"/>
    </source>
</evidence>
<accession>A0A1M6JWI1</accession>
<dbReference type="RefSeq" id="WP_073050127.1">
    <property type="nucleotide sequence ID" value="NZ_FQZL01000023.1"/>
</dbReference>
<name>A0A1M6JWI1_9FIRM</name>